<dbReference type="Proteomes" id="UP000667802">
    <property type="component" value="Unassembled WGS sequence"/>
</dbReference>
<keyword evidence="2" id="KW-1185">Reference proteome</keyword>
<protein>
    <submittedName>
        <fullName evidence="1">Uncharacterized protein</fullName>
    </submittedName>
</protein>
<organism evidence="1 2">
    <name type="scientific">Aetokthonos hydrillicola Thurmond2011</name>
    <dbReference type="NCBI Taxonomy" id="2712845"/>
    <lineage>
        <taxon>Bacteria</taxon>
        <taxon>Bacillati</taxon>
        <taxon>Cyanobacteriota</taxon>
        <taxon>Cyanophyceae</taxon>
        <taxon>Nostocales</taxon>
        <taxon>Hapalosiphonaceae</taxon>
        <taxon>Aetokthonos</taxon>
    </lineage>
</organism>
<sequence length="51" mass="5639">MSKQEKANIKIAYQAAAELAHIIAVGLSSPKQNQTIEECEEFFDKDSTKPS</sequence>
<accession>A0AAP5MCR5</accession>
<proteinExistence type="predicted"/>
<name>A0AAP5MCR5_9CYAN</name>
<dbReference type="EMBL" id="JAALHA020000017">
    <property type="protein sequence ID" value="MDR9898399.1"/>
    <property type="molecule type" value="Genomic_DNA"/>
</dbReference>
<evidence type="ECO:0000313" key="1">
    <source>
        <dbReference type="EMBL" id="MDR9898399.1"/>
    </source>
</evidence>
<dbReference type="AlphaFoldDB" id="A0AAP5MCR5"/>
<comment type="caution">
    <text evidence="1">The sequence shown here is derived from an EMBL/GenBank/DDBJ whole genome shotgun (WGS) entry which is preliminary data.</text>
</comment>
<reference evidence="2" key="1">
    <citation type="journal article" date="2021" name="Science">
        <title>Hunting the eagle killer: A cyanobacterial neurotoxin causes vacuolar myelinopathy.</title>
        <authorList>
            <person name="Breinlinger S."/>
            <person name="Phillips T.J."/>
            <person name="Haram B.N."/>
            <person name="Mares J."/>
            <person name="Martinez Yerena J.A."/>
            <person name="Hrouzek P."/>
            <person name="Sobotka R."/>
            <person name="Henderson W.M."/>
            <person name="Schmieder P."/>
            <person name="Williams S.M."/>
            <person name="Lauderdale J.D."/>
            <person name="Wilde H.D."/>
            <person name="Gerrin W."/>
            <person name="Kust A."/>
            <person name="Washington J.W."/>
            <person name="Wagner C."/>
            <person name="Geier B."/>
            <person name="Liebeke M."/>
            <person name="Enke H."/>
            <person name="Niedermeyer T.H.J."/>
            <person name="Wilde S.B."/>
        </authorList>
    </citation>
    <scope>NUCLEOTIDE SEQUENCE [LARGE SCALE GENOMIC DNA]</scope>
    <source>
        <strain evidence="2">Thurmond2011</strain>
    </source>
</reference>
<dbReference type="RefSeq" id="WP_208345656.1">
    <property type="nucleotide sequence ID" value="NZ_CAWQFN010000709.1"/>
</dbReference>
<gene>
    <name evidence="1" type="ORF">G7B40_028130</name>
</gene>
<evidence type="ECO:0000313" key="2">
    <source>
        <dbReference type="Proteomes" id="UP000667802"/>
    </source>
</evidence>